<dbReference type="Pfam" id="PF12656">
    <property type="entry name" value="G-patch_2"/>
    <property type="match status" value="1"/>
</dbReference>
<keyword evidence="4" id="KW-0747">Spliceosome</keyword>
<name>A0A9P8Q388_WICPI</name>
<dbReference type="GO" id="GO:0000398">
    <property type="term" value="P:mRNA splicing, via spliceosome"/>
    <property type="evidence" value="ECO:0007669"/>
    <property type="project" value="UniProtKB-UniRule"/>
</dbReference>
<comment type="caution">
    <text evidence="7">The sequence shown here is derived from an EMBL/GenBank/DDBJ whole genome shotgun (WGS) entry which is preliminary data.</text>
</comment>
<gene>
    <name evidence="7" type="ORF">WICPIJ_006707</name>
</gene>
<sequence>MVSFSIKKKEQPAKKGFGFSLKKATSPSPTSSKLQLKLPSKPQASTAKQNPSPFGNTDHNDDEDENKIISIDTVDSAGSYNQETGPQVPEQKKILVIPNGGNKWERKALKQLKKRQREEEAGTEGNIIGEPAKKLSYGMNYTEKKDETQTETANDEQTGKLSAQDSASESEAEEEGEEPNANDYNEIPIESFGAAMLRGMGWDGEQSDESDTESKNKEKELPKRSQFLGLGAKDMFDGEGRAEKEYVPLKLVEKSSASSSSVSRST</sequence>
<organism evidence="7 8">
    <name type="scientific">Wickerhamomyces pijperi</name>
    <name type="common">Yeast</name>
    <name type="synonym">Pichia pijperi</name>
    <dbReference type="NCBI Taxonomy" id="599730"/>
    <lineage>
        <taxon>Eukaryota</taxon>
        <taxon>Fungi</taxon>
        <taxon>Dikarya</taxon>
        <taxon>Ascomycota</taxon>
        <taxon>Saccharomycotina</taxon>
        <taxon>Saccharomycetes</taxon>
        <taxon>Phaffomycetales</taxon>
        <taxon>Wickerhamomycetaceae</taxon>
        <taxon>Wickerhamomyces</taxon>
    </lineage>
</organism>
<keyword evidence="4" id="KW-0507">mRNA processing</keyword>
<feature type="compositionally biased region" description="Acidic residues" evidence="5">
    <location>
        <begin position="168"/>
        <end position="180"/>
    </location>
</feature>
<dbReference type="PANTHER" id="PTHR15818">
    <property type="entry name" value="G PATCH AND KOW-CONTAINING"/>
    <property type="match status" value="1"/>
</dbReference>
<dbReference type="InterPro" id="IPR026822">
    <property type="entry name" value="Spp2/MOS2_G-patch"/>
</dbReference>
<dbReference type="InterPro" id="IPR045166">
    <property type="entry name" value="Spp2-like"/>
</dbReference>
<proteinExistence type="inferred from homology"/>
<feature type="compositionally biased region" description="Polar residues" evidence="5">
    <location>
        <begin position="42"/>
        <end position="57"/>
    </location>
</feature>
<feature type="compositionally biased region" description="Basic and acidic residues" evidence="5">
    <location>
        <begin position="212"/>
        <end position="223"/>
    </location>
</feature>
<evidence type="ECO:0000256" key="5">
    <source>
        <dbReference type="SAM" id="MobiDB-lite"/>
    </source>
</evidence>
<feature type="compositionally biased region" description="Polar residues" evidence="5">
    <location>
        <begin position="150"/>
        <end position="165"/>
    </location>
</feature>
<evidence type="ECO:0000313" key="8">
    <source>
        <dbReference type="Proteomes" id="UP000774326"/>
    </source>
</evidence>
<keyword evidence="4" id="KW-0508">mRNA splicing</keyword>
<evidence type="ECO:0000256" key="2">
    <source>
        <dbReference type="ARBA" id="ARBA00008576"/>
    </source>
</evidence>
<evidence type="ECO:0000313" key="7">
    <source>
        <dbReference type="EMBL" id="KAH3682335.1"/>
    </source>
</evidence>
<protein>
    <recommendedName>
        <fullName evidence="4">Pre-mRNA-splicing factor</fullName>
    </recommendedName>
</protein>
<keyword evidence="3 4" id="KW-0539">Nucleus</keyword>
<evidence type="ECO:0000256" key="1">
    <source>
        <dbReference type="ARBA" id="ARBA00004123"/>
    </source>
</evidence>
<feature type="compositionally biased region" description="Polar residues" evidence="5">
    <location>
        <begin position="76"/>
        <end position="85"/>
    </location>
</feature>
<evidence type="ECO:0000259" key="6">
    <source>
        <dbReference type="Pfam" id="PF12656"/>
    </source>
</evidence>
<feature type="domain" description="Spp2/MOS2 G-patch" evidence="6">
    <location>
        <begin position="177"/>
        <end position="234"/>
    </location>
</feature>
<evidence type="ECO:0000256" key="3">
    <source>
        <dbReference type="ARBA" id="ARBA00023242"/>
    </source>
</evidence>
<dbReference type="PANTHER" id="PTHR15818:SF2">
    <property type="entry name" value="G-PATCH DOMAIN AND KOW MOTIFS-CONTAINING PROTEIN"/>
    <property type="match status" value="1"/>
</dbReference>
<reference evidence="7" key="2">
    <citation type="submission" date="2021-01" db="EMBL/GenBank/DDBJ databases">
        <authorList>
            <person name="Schikora-Tamarit M.A."/>
        </authorList>
    </citation>
    <scope>NUCLEOTIDE SEQUENCE</scope>
    <source>
        <strain evidence="7">CBS2887</strain>
    </source>
</reference>
<dbReference type="GO" id="GO:0005681">
    <property type="term" value="C:spliceosomal complex"/>
    <property type="evidence" value="ECO:0007669"/>
    <property type="project" value="UniProtKB-UniRule"/>
</dbReference>
<accession>A0A9P8Q388</accession>
<dbReference type="Proteomes" id="UP000774326">
    <property type="component" value="Unassembled WGS sequence"/>
</dbReference>
<comment type="subcellular location">
    <subcellularLocation>
        <location evidence="1 4">Nucleus</location>
    </subcellularLocation>
</comment>
<keyword evidence="8" id="KW-1185">Reference proteome</keyword>
<dbReference type="AlphaFoldDB" id="A0A9P8Q388"/>
<comment type="function">
    <text evidence="4">Involved in spliceosome maturation and the first step of pre-mRNA splicing.</text>
</comment>
<comment type="similarity">
    <text evidence="2 4">Belongs to the SPP2 family.</text>
</comment>
<feature type="compositionally biased region" description="Low complexity" evidence="5">
    <location>
        <begin position="20"/>
        <end position="34"/>
    </location>
</feature>
<dbReference type="EMBL" id="JAEUBG010003778">
    <property type="protein sequence ID" value="KAH3682335.1"/>
    <property type="molecule type" value="Genomic_DNA"/>
</dbReference>
<evidence type="ECO:0000256" key="4">
    <source>
        <dbReference type="RuleBase" id="RU369096"/>
    </source>
</evidence>
<dbReference type="OrthoDB" id="5577072at2759"/>
<reference evidence="7" key="1">
    <citation type="journal article" date="2021" name="Open Biol.">
        <title>Shared evolutionary footprints suggest mitochondrial oxidative damage underlies multiple complex I losses in fungi.</title>
        <authorList>
            <person name="Schikora-Tamarit M.A."/>
            <person name="Marcet-Houben M."/>
            <person name="Nosek J."/>
            <person name="Gabaldon T."/>
        </authorList>
    </citation>
    <scope>NUCLEOTIDE SEQUENCE</scope>
    <source>
        <strain evidence="7">CBS2887</strain>
    </source>
</reference>
<feature type="region of interest" description="Disordered" evidence="5">
    <location>
        <begin position="1"/>
        <end position="230"/>
    </location>
</feature>